<dbReference type="GO" id="GO:0003899">
    <property type="term" value="F:DNA-directed RNA polymerase activity"/>
    <property type="evidence" value="ECO:0007669"/>
    <property type="project" value="UniProtKB-EC"/>
</dbReference>
<sequence>MLTRVSVSDILEKIDVTVELQLEPIRQHKYILKFDFLPEKCYSNDYYVTPRVIINHMKKKFFGEMFTAIRKFSKVKTNIVMMEEAARKKIGGGRNQDDEGEENDDREKDPSGPVNDQSSSEDEVEDEEDAKTTNKYQQAHEQQEPEEEEKEASDEESGNEEENPDPENQPEQDNSVVEMHRAAQNYREDKKLLWCEITFALPLNFKKLDLSVLLKEAAAKSIMWETPNIKRAITYMKDDTMTLRTDGINIVEMFKYRDLLDLKRLYCNDIHKMAETYGIEAASKIIVKEVKDVFNVYGIKVDPRHLSLIADYMTFNGTFEPMSRRGMENSASPLQQISFESSLVFLRNATIRGKEDNLQNPSSSLMIGKPCGTGTGGFTISTPPPPLSI</sequence>
<evidence type="ECO:0000256" key="3">
    <source>
        <dbReference type="ARBA" id="ARBA00022478"/>
    </source>
</evidence>
<comment type="similarity">
    <text evidence="1">Belongs to the RNA polymerase beta' chain family.</text>
</comment>
<reference evidence="9" key="1">
    <citation type="journal article" date="2023" name="Insect Mol. Biol.">
        <title>Genome sequencing provides insights into the evolution of gene families encoding plant cell wall-degrading enzymes in longhorned beetles.</title>
        <authorList>
            <person name="Shin N.R."/>
            <person name="Okamura Y."/>
            <person name="Kirsch R."/>
            <person name="Pauchet Y."/>
        </authorList>
    </citation>
    <scope>NUCLEOTIDE SEQUENCE</scope>
    <source>
        <strain evidence="9">AMC_N1</strain>
    </source>
</reference>
<keyword evidence="10" id="KW-1185">Reference proteome</keyword>
<keyword evidence="3" id="KW-0240">DNA-directed RNA polymerase</keyword>
<organism evidence="9 10">
    <name type="scientific">Aromia moschata</name>
    <dbReference type="NCBI Taxonomy" id="1265417"/>
    <lineage>
        <taxon>Eukaryota</taxon>
        <taxon>Metazoa</taxon>
        <taxon>Ecdysozoa</taxon>
        <taxon>Arthropoda</taxon>
        <taxon>Hexapoda</taxon>
        <taxon>Insecta</taxon>
        <taxon>Pterygota</taxon>
        <taxon>Neoptera</taxon>
        <taxon>Endopterygota</taxon>
        <taxon>Coleoptera</taxon>
        <taxon>Polyphaga</taxon>
        <taxon>Cucujiformia</taxon>
        <taxon>Chrysomeloidea</taxon>
        <taxon>Cerambycidae</taxon>
        <taxon>Cerambycinae</taxon>
        <taxon>Callichromatini</taxon>
        <taxon>Aromia</taxon>
    </lineage>
</organism>
<dbReference type="EC" id="2.7.7.6" evidence="2"/>
<protein>
    <recommendedName>
        <fullName evidence="2">DNA-directed RNA polymerase</fullName>
        <ecNumber evidence="2">2.7.7.6</ecNumber>
    </recommendedName>
</protein>
<dbReference type="GO" id="GO:0003677">
    <property type="term" value="F:DNA binding"/>
    <property type="evidence" value="ECO:0007669"/>
    <property type="project" value="InterPro"/>
</dbReference>
<dbReference type="CDD" id="cd02735">
    <property type="entry name" value="RNAP_I_Rpa1_C"/>
    <property type="match status" value="1"/>
</dbReference>
<dbReference type="InterPro" id="IPR045867">
    <property type="entry name" value="DNA-dir_RpoC_beta_prime"/>
</dbReference>
<proteinExistence type="inferred from homology"/>
<dbReference type="GO" id="GO:0005736">
    <property type="term" value="C:RNA polymerase I complex"/>
    <property type="evidence" value="ECO:0007669"/>
    <property type="project" value="TreeGrafter"/>
</dbReference>
<dbReference type="InterPro" id="IPR047107">
    <property type="entry name" value="DNA-dir_RNA_pol1_lsu_C"/>
</dbReference>
<dbReference type="PANTHER" id="PTHR19376">
    <property type="entry name" value="DNA-DIRECTED RNA POLYMERASE"/>
    <property type="match status" value="1"/>
</dbReference>
<evidence type="ECO:0000313" key="9">
    <source>
        <dbReference type="EMBL" id="KAJ8947651.1"/>
    </source>
</evidence>
<feature type="compositionally biased region" description="Acidic residues" evidence="7">
    <location>
        <begin position="119"/>
        <end position="129"/>
    </location>
</feature>
<dbReference type="GO" id="GO:0006351">
    <property type="term" value="P:DNA-templated transcription"/>
    <property type="evidence" value="ECO:0007669"/>
    <property type="project" value="InterPro"/>
</dbReference>
<evidence type="ECO:0000256" key="7">
    <source>
        <dbReference type="SAM" id="MobiDB-lite"/>
    </source>
</evidence>
<evidence type="ECO:0000259" key="8">
    <source>
        <dbReference type="Pfam" id="PF04998"/>
    </source>
</evidence>
<keyword evidence="5" id="KW-0548">Nucleotidyltransferase</keyword>
<feature type="compositionally biased region" description="Acidic residues" evidence="7">
    <location>
        <begin position="144"/>
        <end position="170"/>
    </location>
</feature>
<evidence type="ECO:0000256" key="2">
    <source>
        <dbReference type="ARBA" id="ARBA00012418"/>
    </source>
</evidence>
<dbReference type="Proteomes" id="UP001162162">
    <property type="component" value="Unassembled WGS sequence"/>
</dbReference>
<dbReference type="PANTHER" id="PTHR19376:SF11">
    <property type="entry name" value="DNA-DIRECTED RNA POLYMERASE I SUBUNIT RPA1"/>
    <property type="match status" value="1"/>
</dbReference>
<feature type="domain" description="RNA polymerase Rpb1" evidence="8">
    <location>
        <begin position="142"/>
        <end position="332"/>
    </location>
</feature>
<dbReference type="Gene3D" id="3.30.70.2850">
    <property type="match status" value="1"/>
</dbReference>
<keyword evidence="6" id="KW-0804">Transcription</keyword>
<dbReference type="EMBL" id="JAPWTK010000156">
    <property type="protein sequence ID" value="KAJ8947651.1"/>
    <property type="molecule type" value="Genomic_DNA"/>
</dbReference>
<evidence type="ECO:0000256" key="1">
    <source>
        <dbReference type="ARBA" id="ARBA00006460"/>
    </source>
</evidence>
<dbReference type="SUPFAM" id="SSF64484">
    <property type="entry name" value="beta and beta-prime subunits of DNA dependent RNA-polymerase"/>
    <property type="match status" value="1"/>
</dbReference>
<dbReference type="InterPro" id="IPR007081">
    <property type="entry name" value="RNA_pol_Rpb1_5"/>
</dbReference>
<dbReference type="Pfam" id="PF04998">
    <property type="entry name" value="RNA_pol_Rpb1_5"/>
    <property type="match status" value="1"/>
</dbReference>
<evidence type="ECO:0000256" key="5">
    <source>
        <dbReference type="ARBA" id="ARBA00022695"/>
    </source>
</evidence>
<evidence type="ECO:0000256" key="6">
    <source>
        <dbReference type="ARBA" id="ARBA00023163"/>
    </source>
</evidence>
<dbReference type="AlphaFoldDB" id="A0AAV8Y860"/>
<evidence type="ECO:0000256" key="4">
    <source>
        <dbReference type="ARBA" id="ARBA00022679"/>
    </source>
</evidence>
<name>A0AAV8Y860_9CUCU</name>
<dbReference type="Gene3D" id="1.10.150.390">
    <property type="match status" value="1"/>
</dbReference>
<feature type="region of interest" description="Disordered" evidence="7">
    <location>
        <begin position="87"/>
        <end position="174"/>
    </location>
</feature>
<evidence type="ECO:0000313" key="10">
    <source>
        <dbReference type="Proteomes" id="UP001162162"/>
    </source>
</evidence>
<comment type="caution">
    <text evidence="9">The sequence shown here is derived from an EMBL/GenBank/DDBJ whole genome shotgun (WGS) entry which is preliminary data.</text>
</comment>
<gene>
    <name evidence="9" type="ORF">NQ318_009535</name>
</gene>
<keyword evidence="4" id="KW-0808">Transferase</keyword>
<accession>A0AAV8Y860</accession>